<keyword evidence="2" id="KW-1185">Reference proteome</keyword>
<gene>
    <name evidence="1" type="ORF">BVRB_1g023060</name>
</gene>
<evidence type="ECO:0000313" key="1">
    <source>
        <dbReference type="EMBL" id="KMS99535.1"/>
    </source>
</evidence>
<dbReference type="PANTHER" id="PTHR34835">
    <property type="entry name" value="OS07G0283600 PROTEIN-RELATED"/>
    <property type="match status" value="1"/>
</dbReference>
<proteinExistence type="predicted"/>
<dbReference type="EMBL" id="KQ090215">
    <property type="protein sequence ID" value="KMS99535.1"/>
    <property type="molecule type" value="Genomic_DNA"/>
</dbReference>
<dbReference type="Proteomes" id="UP000035740">
    <property type="component" value="Unassembled WGS sequence"/>
</dbReference>
<dbReference type="PANTHER" id="PTHR34835:SF34">
    <property type="entry name" value="OS08G0555500 PROTEIN"/>
    <property type="match status" value="1"/>
</dbReference>
<dbReference type="Gramene" id="KMS99535">
    <property type="protein sequence ID" value="KMS99535"/>
    <property type="gene ID" value="BVRB_1g023060"/>
</dbReference>
<accession>A0A0J8E8W3</accession>
<sequence length="294" mass="33880">MDCHRLLDLSDLQKPYISKKKKWDDLFKKYQSGDDFKKMFVIFSLSKFFCSRGYLGSVLNCAKSLENVSMISSYDWCGNVSRSLCTAVLDYHQNIMTRKNEFGQKKVTFKIWRCMSALTLAVIHNFKSRNLDFTNVSKPFITYWQEDKHLTTVVKQFKINMDFILPIKRDNEKEKDYSRVLKFKAHCTREINVASVIKSGSPTINVVEGPLPSTRQLVMNLPRILMIDEQIDYFSWSNFFFTKTLVDPSISLSVIKIGGKSITNCLVEGDEPSTIFIVGESDFITLATLTSRVE</sequence>
<name>A0A0J8E8W3_BETVV</name>
<organism evidence="1 2">
    <name type="scientific">Beta vulgaris subsp. vulgaris</name>
    <name type="common">Beet</name>
    <dbReference type="NCBI Taxonomy" id="3555"/>
    <lineage>
        <taxon>Eukaryota</taxon>
        <taxon>Viridiplantae</taxon>
        <taxon>Streptophyta</taxon>
        <taxon>Embryophyta</taxon>
        <taxon>Tracheophyta</taxon>
        <taxon>Spermatophyta</taxon>
        <taxon>Magnoliopsida</taxon>
        <taxon>eudicotyledons</taxon>
        <taxon>Gunneridae</taxon>
        <taxon>Pentapetalae</taxon>
        <taxon>Caryophyllales</taxon>
        <taxon>Chenopodiaceae</taxon>
        <taxon>Betoideae</taxon>
        <taxon>Beta</taxon>
    </lineage>
</organism>
<dbReference type="AlphaFoldDB" id="A0A0J8E8W3"/>
<reference evidence="1 2" key="1">
    <citation type="journal article" date="2014" name="Nature">
        <title>The genome of the recently domesticated crop plant sugar beet (Beta vulgaris).</title>
        <authorList>
            <person name="Dohm J.C."/>
            <person name="Minoche A.E."/>
            <person name="Holtgrawe D."/>
            <person name="Capella-Gutierrez S."/>
            <person name="Zakrzewski F."/>
            <person name="Tafer H."/>
            <person name="Rupp O."/>
            <person name="Sorensen T.R."/>
            <person name="Stracke R."/>
            <person name="Reinhardt R."/>
            <person name="Goesmann A."/>
            <person name="Kraft T."/>
            <person name="Schulz B."/>
            <person name="Stadler P.F."/>
            <person name="Schmidt T."/>
            <person name="Gabaldon T."/>
            <person name="Lehrach H."/>
            <person name="Weisshaar B."/>
            <person name="Himmelbauer H."/>
        </authorList>
    </citation>
    <scope>NUCLEOTIDE SEQUENCE [LARGE SCALE GENOMIC DNA]</scope>
    <source>
        <tissue evidence="1">Taproot</tissue>
    </source>
</reference>
<protein>
    <submittedName>
        <fullName evidence="1">Uncharacterized protein</fullName>
    </submittedName>
</protein>
<evidence type="ECO:0000313" key="2">
    <source>
        <dbReference type="Proteomes" id="UP000035740"/>
    </source>
</evidence>